<dbReference type="AlphaFoldDB" id="A0A9W6V5Q4"/>
<dbReference type="Proteomes" id="UP001165042">
    <property type="component" value="Unassembled WGS sequence"/>
</dbReference>
<protein>
    <submittedName>
        <fullName evidence="2">Uncharacterized protein</fullName>
    </submittedName>
</protein>
<comment type="caution">
    <text evidence="2">The sequence shown here is derived from an EMBL/GenBank/DDBJ whole genome shotgun (WGS) entry which is preliminary data.</text>
</comment>
<feature type="compositionally biased region" description="Low complexity" evidence="1">
    <location>
        <begin position="25"/>
        <end position="39"/>
    </location>
</feature>
<proteinExistence type="predicted"/>
<feature type="region of interest" description="Disordered" evidence="1">
    <location>
        <begin position="1"/>
        <end position="89"/>
    </location>
</feature>
<feature type="compositionally biased region" description="Polar residues" evidence="1">
    <location>
        <begin position="70"/>
        <end position="86"/>
    </location>
</feature>
<organism evidence="2 3">
    <name type="scientific">Actinokineospora globicatena</name>
    <dbReference type="NCBI Taxonomy" id="103729"/>
    <lineage>
        <taxon>Bacteria</taxon>
        <taxon>Bacillati</taxon>
        <taxon>Actinomycetota</taxon>
        <taxon>Actinomycetes</taxon>
        <taxon>Pseudonocardiales</taxon>
        <taxon>Pseudonocardiaceae</taxon>
        <taxon>Actinokineospora</taxon>
    </lineage>
</organism>
<reference evidence="2" key="1">
    <citation type="submission" date="2023-02" db="EMBL/GenBank/DDBJ databases">
        <title>Actinokineospora globicatena NBRC 15670.</title>
        <authorList>
            <person name="Ichikawa N."/>
            <person name="Sato H."/>
            <person name="Tonouchi N."/>
        </authorList>
    </citation>
    <scope>NUCLEOTIDE SEQUENCE</scope>
    <source>
        <strain evidence="2">NBRC 15670</strain>
    </source>
</reference>
<accession>A0A9W6V5Q4</accession>
<sequence length="196" mass="20447">MSCHPVNATGPTPSGRPHRFVSTTPAAIDPAPANPAAIPTMSTEIAPRSTINPTPTTPAIPHPNRHRVTRSPSNTKANPTTNNGCTAPNVAATPPGNRYAATNNNALNAPMFNTPNTATRHHHTPTGPLRLINSNTTPAGNTRITAAPNGTPVGNNSVVTKYVVPQLTGATAANPVYPHVRATPHPQHLNIELSRP</sequence>
<evidence type="ECO:0000256" key="1">
    <source>
        <dbReference type="SAM" id="MobiDB-lite"/>
    </source>
</evidence>
<gene>
    <name evidence="2" type="ORF">Aglo03_14510</name>
</gene>
<dbReference type="EMBL" id="BSSD01000002">
    <property type="protein sequence ID" value="GLW90635.1"/>
    <property type="molecule type" value="Genomic_DNA"/>
</dbReference>
<name>A0A9W6V5Q4_9PSEU</name>
<keyword evidence="3" id="KW-1185">Reference proteome</keyword>
<evidence type="ECO:0000313" key="2">
    <source>
        <dbReference type="EMBL" id="GLW90635.1"/>
    </source>
</evidence>
<evidence type="ECO:0000313" key="3">
    <source>
        <dbReference type="Proteomes" id="UP001165042"/>
    </source>
</evidence>